<reference evidence="2 3" key="1">
    <citation type="submission" date="2022-07" db="EMBL/GenBank/DDBJ databases">
        <title>Genome-wide signatures of adaptation to extreme environments.</title>
        <authorList>
            <person name="Cho C.H."/>
            <person name="Yoon H.S."/>
        </authorList>
    </citation>
    <scope>NUCLEOTIDE SEQUENCE [LARGE SCALE GENOMIC DNA]</scope>
    <source>
        <strain evidence="2 3">DBV 063 E5</strain>
    </source>
</reference>
<dbReference type="Proteomes" id="UP001301350">
    <property type="component" value="Unassembled WGS sequence"/>
</dbReference>
<dbReference type="SUPFAM" id="SSF48452">
    <property type="entry name" value="TPR-like"/>
    <property type="match status" value="1"/>
</dbReference>
<organism evidence="2 3">
    <name type="scientific">Cyanidium caldarium</name>
    <name type="common">Red alga</name>
    <dbReference type="NCBI Taxonomy" id="2771"/>
    <lineage>
        <taxon>Eukaryota</taxon>
        <taxon>Rhodophyta</taxon>
        <taxon>Bangiophyceae</taxon>
        <taxon>Cyanidiales</taxon>
        <taxon>Cyanidiaceae</taxon>
        <taxon>Cyanidium</taxon>
    </lineage>
</organism>
<dbReference type="EMBL" id="JANCYW010000011">
    <property type="protein sequence ID" value="KAK4537168.1"/>
    <property type="molecule type" value="Genomic_DNA"/>
</dbReference>
<dbReference type="AlphaFoldDB" id="A0AAV9IZD9"/>
<accession>A0AAV9IZD9</accession>
<evidence type="ECO:0008006" key="4">
    <source>
        <dbReference type="Google" id="ProtNLM"/>
    </source>
</evidence>
<sequence>MPRPWLAFISSAPTWRRLNRARSDVTCHSPTRRSVRLVSVIWRACHSPEVNTGKRPESPPPAANLHTPAAPTPDPRGPRPTGATYESELHDANELFNEYASDVWWPYFMRGIVHWNFRQPALAAVDLGKAMRMGLPSAEARFFLAAALFRAGCLDDAKLQYRLLLVEELNVVGNPYGVAAEFRERFGHLTPVWSPPGKLLQRGVCLYFCGAYDDAYRSLRAALRDGIDHVNAGNEDRGDEVTWDYIIWRELVARKLQPLHHKREPIEHEILEQLERQGKQGVGAIELVRLFLERDPQVLSPEVQPTDPNHIIRREFYLALYADLGVGDGVPQPDRAREHYRRALQQVPEVYNRFLYEIDDMEAFLVDVARWRLRELDKPLESKDAE</sequence>
<keyword evidence="3" id="KW-1185">Reference proteome</keyword>
<proteinExistence type="predicted"/>
<dbReference type="InterPro" id="IPR011990">
    <property type="entry name" value="TPR-like_helical_dom_sf"/>
</dbReference>
<dbReference type="Gene3D" id="1.25.40.10">
    <property type="entry name" value="Tetratricopeptide repeat domain"/>
    <property type="match status" value="1"/>
</dbReference>
<evidence type="ECO:0000313" key="2">
    <source>
        <dbReference type="EMBL" id="KAK4537168.1"/>
    </source>
</evidence>
<feature type="region of interest" description="Disordered" evidence="1">
    <location>
        <begin position="49"/>
        <end position="85"/>
    </location>
</feature>
<comment type="caution">
    <text evidence="2">The sequence shown here is derived from an EMBL/GenBank/DDBJ whole genome shotgun (WGS) entry which is preliminary data.</text>
</comment>
<name>A0AAV9IZD9_CYACA</name>
<evidence type="ECO:0000256" key="1">
    <source>
        <dbReference type="SAM" id="MobiDB-lite"/>
    </source>
</evidence>
<evidence type="ECO:0000313" key="3">
    <source>
        <dbReference type="Proteomes" id="UP001301350"/>
    </source>
</evidence>
<protein>
    <recommendedName>
        <fullName evidence="4">Tetratricopeptide repeat protein</fullName>
    </recommendedName>
</protein>
<gene>
    <name evidence="2" type="ORF">CDCA_CDCA11G3193</name>
</gene>